<dbReference type="InterPro" id="IPR036844">
    <property type="entry name" value="Hint_dom_sf"/>
</dbReference>
<evidence type="ECO:0000259" key="2">
    <source>
        <dbReference type="SMART" id="SM00306"/>
    </source>
</evidence>
<feature type="domain" description="Hint" evidence="2">
    <location>
        <begin position="182"/>
        <end position="294"/>
    </location>
</feature>
<dbReference type="OrthoDB" id="645009at2"/>
<accession>A0A1H7LSA3</accession>
<keyword evidence="1" id="KW-0732">Signal</keyword>
<dbReference type="InterPro" id="IPR006141">
    <property type="entry name" value="Intein_N"/>
</dbReference>
<sequence length="339" mass="37678">MQKIIITILLLCSYYNIYAQGGAAASAAAPTAARALTMEEYTKAKTFKVKDLDNDTYVKFDNTYVLDRYEMRKPYFITGDDGLKKRIDLYKLVAKDGMQELGTMIYYTNEKGTLYTAVLPGFRAAGEIWEKYFEDIHSIDKEEKNFVLKLSYVLSKEFGFQQYKAASGGKNLKEESATYSNNICFPGNQEVAMANGAKKELRSIQPGDEVITIDPVTRQSNTVKVKELVVHDAENYAITSLLVIAAHERQTAAGNLVTLYSKVLQATPNHPMLTATGKKPIGEIAAGEQVLCLDEATHTYETFTVFNRTEAAGGVQKVYNMVTSGGSTFMMNNVMVLQK</sequence>
<dbReference type="Proteomes" id="UP000198984">
    <property type="component" value="Unassembled WGS sequence"/>
</dbReference>
<dbReference type="SMART" id="SM00306">
    <property type="entry name" value="HintN"/>
    <property type="match status" value="1"/>
</dbReference>
<protein>
    <submittedName>
        <fullName evidence="3">Intein N-terminal splicing region</fullName>
    </submittedName>
</protein>
<reference evidence="3 4" key="1">
    <citation type="submission" date="2016-10" db="EMBL/GenBank/DDBJ databases">
        <authorList>
            <person name="de Groot N.N."/>
        </authorList>
    </citation>
    <scope>NUCLEOTIDE SEQUENCE [LARGE SCALE GENOMIC DNA]</scope>
    <source>
        <strain evidence="3 4">DSM 21039</strain>
    </source>
</reference>
<evidence type="ECO:0000313" key="3">
    <source>
        <dbReference type="EMBL" id="SEL01729.1"/>
    </source>
</evidence>
<feature type="signal peptide" evidence="1">
    <location>
        <begin position="1"/>
        <end position="19"/>
    </location>
</feature>
<dbReference type="PROSITE" id="PS50817">
    <property type="entry name" value="INTEIN_N_TER"/>
    <property type="match status" value="1"/>
</dbReference>
<evidence type="ECO:0000313" key="4">
    <source>
        <dbReference type="Proteomes" id="UP000198984"/>
    </source>
</evidence>
<dbReference type="STRING" id="573321.SAMN04488505_1011323"/>
<keyword evidence="4" id="KW-1185">Reference proteome</keyword>
<dbReference type="CDD" id="cd00081">
    <property type="entry name" value="Hint"/>
    <property type="match status" value="1"/>
</dbReference>
<dbReference type="InterPro" id="IPR003587">
    <property type="entry name" value="Hint_dom_N"/>
</dbReference>
<organism evidence="3 4">
    <name type="scientific">Chitinophaga rupis</name>
    <dbReference type="NCBI Taxonomy" id="573321"/>
    <lineage>
        <taxon>Bacteria</taxon>
        <taxon>Pseudomonadati</taxon>
        <taxon>Bacteroidota</taxon>
        <taxon>Chitinophagia</taxon>
        <taxon>Chitinophagales</taxon>
        <taxon>Chitinophagaceae</taxon>
        <taxon>Chitinophaga</taxon>
    </lineage>
</organism>
<gene>
    <name evidence="3" type="ORF">SAMN04488505_1011323</name>
</gene>
<evidence type="ECO:0000256" key="1">
    <source>
        <dbReference type="SAM" id="SignalP"/>
    </source>
</evidence>
<feature type="chain" id="PRO_5011610966" evidence="1">
    <location>
        <begin position="20"/>
        <end position="339"/>
    </location>
</feature>
<dbReference type="EMBL" id="FOBB01000001">
    <property type="protein sequence ID" value="SEL01729.1"/>
    <property type="molecule type" value="Genomic_DNA"/>
</dbReference>
<dbReference type="RefSeq" id="WP_089907740.1">
    <property type="nucleotide sequence ID" value="NZ_FOBB01000001.1"/>
</dbReference>
<dbReference type="SUPFAM" id="SSF51294">
    <property type="entry name" value="Hedgehog/intein (Hint) domain"/>
    <property type="match status" value="1"/>
</dbReference>
<name>A0A1H7LSA3_9BACT</name>
<proteinExistence type="predicted"/>
<dbReference type="GO" id="GO:0016539">
    <property type="term" value="P:intein-mediated protein splicing"/>
    <property type="evidence" value="ECO:0007669"/>
    <property type="project" value="InterPro"/>
</dbReference>
<dbReference type="Gene3D" id="2.170.16.10">
    <property type="entry name" value="Hedgehog/Intein (Hint) domain"/>
    <property type="match status" value="1"/>
</dbReference>
<dbReference type="AlphaFoldDB" id="A0A1H7LSA3"/>